<dbReference type="PANTHER" id="PTHR46112:SF3">
    <property type="entry name" value="AMINOPEPTIDASE YPDF"/>
    <property type="match status" value="1"/>
</dbReference>
<dbReference type="InterPro" id="IPR050659">
    <property type="entry name" value="Peptidase_M24B"/>
</dbReference>
<dbReference type="EMBL" id="SPUM01000056">
    <property type="protein sequence ID" value="TFW32512.1"/>
    <property type="molecule type" value="Genomic_DNA"/>
</dbReference>
<dbReference type="Proteomes" id="UP000297258">
    <property type="component" value="Unassembled WGS sequence"/>
</dbReference>
<dbReference type="InterPro" id="IPR000994">
    <property type="entry name" value="Pept_M24"/>
</dbReference>
<evidence type="ECO:0000313" key="3">
    <source>
        <dbReference type="EMBL" id="TFW32512.1"/>
    </source>
</evidence>
<evidence type="ECO:0000313" key="4">
    <source>
        <dbReference type="Proteomes" id="UP000297258"/>
    </source>
</evidence>
<accession>A0A4Y9T449</accession>
<dbReference type="Gene3D" id="3.90.230.10">
    <property type="entry name" value="Creatinase/methionine aminopeptidase superfamily"/>
    <property type="match status" value="1"/>
</dbReference>
<name>A0A4Y9T449_9BURK</name>
<sequence length="465" mass="50000">MPAPVPAACNCGPRCIGGRSGWRWRWPAAARWPGHGQRVSDTRRRERNAVAPVKKKKGAGHWMDARAGRNERLQHLQTAMGERGMSALVCTRNLNVLLASGFWPVLGAVVAIVTPEPRVLLAVPEDVGELARAGWADLVCPYQAGTLERIGAAPAGLFAVLGKLLEPLVGRGGIIGVEAGTGSLPASYASLQVYGDTLRAWLGASFPHATQAPADDLLAHQRMVPTAWERARIGVSCELAAAAFREGAQQLREKVAETEAVLPFREAFVAHATAHEGVCRADSYFYCMSGPHAARAWASFQQSRPAPVHRHVPILMHCNSYADGYWTDLTRTYVLGKPDPRLAAIFHAVQHASEAARAAIRPGVRGRDVDAAARVVLTNAGYGKYFPHGLGHGVGFSAIDHGEPPRLHPASDDVLEAGMVFNVEPGVYIDGWGGVRDCNMVAVTGDGCELLSPFHLKTEDWCIPI</sequence>
<reference evidence="3 4" key="1">
    <citation type="submission" date="2019-03" db="EMBL/GenBank/DDBJ databases">
        <title>Draft genome of Massilia hortus sp. nov., a novel bacterial species of the Oxalobacteraceae family.</title>
        <authorList>
            <person name="Peta V."/>
            <person name="Raths R."/>
            <person name="Bucking H."/>
        </authorList>
    </citation>
    <scope>NUCLEOTIDE SEQUENCE [LARGE SCALE GENOMIC DNA]</scope>
    <source>
        <strain evidence="3 4">ONC3</strain>
    </source>
</reference>
<dbReference type="Pfam" id="PF01321">
    <property type="entry name" value="Creatinase_N"/>
    <property type="match status" value="1"/>
</dbReference>
<proteinExistence type="predicted"/>
<dbReference type="AlphaFoldDB" id="A0A4Y9T449"/>
<dbReference type="Gene3D" id="3.40.350.10">
    <property type="entry name" value="Creatinase/prolidase N-terminal domain"/>
    <property type="match status" value="1"/>
</dbReference>
<dbReference type="SUPFAM" id="SSF55920">
    <property type="entry name" value="Creatinase/aminopeptidase"/>
    <property type="match status" value="1"/>
</dbReference>
<feature type="domain" description="Peptidase M24" evidence="1">
    <location>
        <begin position="235"/>
        <end position="444"/>
    </location>
</feature>
<dbReference type="Pfam" id="PF00557">
    <property type="entry name" value="Peptidase_M24"/>
    <property type="match status" value="1"/>
</dbReference>
<evidence type="ECO:0000259" key="1">
    <source>
        <dbReference type="Pfam" id="PF00557"/>
    </source>
</evidence>
<dbReference type="OrthoDB" id="9761809at2"/>
<dbReference type="InterPro" id="IPR036005">
    <property type="entry name" value="Creatinase/aminopeptidase-like"/>
</dbReference>
<dbReference type="InterPro" id="IPR000587">
    <property type="entry name" value="Creatinase_N"/>
</dbReference>
<evidence type="ECO:0000259" key="2">
    <source>
        <dbReference type="Pfam" id="PF01321"/>
    </source>
</evidence>
<gene>
    <name evidence="3" type="ORF">E4O92_09580</name>
</gene>
<keyword evidence="3" id="KW-0031">Aminopeptidase</keyword>
<keyword evidence="3" id="KW-0378">Hydrolase</keyword>
<dbReference type="GO" id="GO:0004177">
    <property type="term" value="F:aminopeptidase activity"/>
    <property type="evidence" value="ECO:0007669"/>
    <property type="project" value="UniProtKB-KW"/>
</dbReference>
<comment type="caution">
    <text evidence="3">The sequence shown here is derived from an EMBL/GenBank/DDBJ whole genome shotgun (WGS) entry which is preliminary data.</text>
</comment>
<keyword evidence="3" id="KW-0645">Protease</keyword>
<dbReference type="InterPro" id="IPR029149">
    <property type="entry name" value="Creatin/AminoP/Spt16_N"/>
</dbReference>
<protein>
    <submittedName>
        <fullName evidence="3">Aminopeptidase P family protein</fullName>
    </submittedName>
</protein>
<feature type="domain" description="Creatinase N-terminal" evidence="2">
    <location>
        <begin position="72"/>
        <end position="224"/>
    </location>
</feature>
<dbReference type="SUPFAM" id="SSF53092">
    <property type="entry name" value="Creatinase/prolidase N-terminal domain"/>
    <property type="match status" value="1"/>
</dbReference>
<keyword evidence="4" id="KW-1185">Reference proteome</keyword>
<organism evidence="3 4">
    <name type="scientific">Massilia horti</name>
    <dbReference type="NCBI Taxonomy" id="2562153"/>
    <lineage>
        <taxon>Bacteria</taxon>
        <taxon>Pseudomonadati</taxon>
        <taxon>Pseudomonadota</taxon>
        <taxon>Betaproteobacteria</taxon>
        <taxon>Burkholderiales</taxon>
        <taxon>Oxalobacteraceae</taxon>
        <taxon>Telluria group</taxon>
        <taxon>Massilia</taxon>
    </lineage>
</organism>
<dbReference type="PANTHER" id="PTHR46112">
    <property type="entry name" value="AMINOPEPTIDASE"/>
    <property type="match status" value="1"/>
</dbReference>